<reference evidence="9 12" key="3">
    <citation type="journal article" date="2018" name="Pathog. Dis.">
        <title>Whole-genome sequencing based characterization of antimicrobial resistance in Enterococcus.</title>
        <authorList>
            <person name="Tyson G."/>
        </authorList>
    </citation>
    <scope>NUCLEOTIDE SEQUENCE [LARGE SCALE GENOMIC DNA]</scope>
    <source>
        <strain evidence="9 12">CVM N55263</strain>
    </source>
</reference>
<comment type="similarity">
    <text evidence="1 4">Belongs to the V-ATPase F subunit family.</text>
</comment>
<dbReference type="HAMAP" id="MF_00312">
    <property type="entry name" value="ATP_synth_F_arch"/>
    <property type="match status" value="1"/>
</dbReference>
<evidence type="ECO:0000313" key="10">
    <source>
        <dbReference type="Proteomes" id="UP000189299"/>
    </source>
</evidence>
<dbReference type="Pfam" id="PF01990">
    <property type="entry name" value="ATP-synt_F"/>
    <property type="match status" value="1"/>
</dbReference>
<dbReference type="InterPro" id="IPR022944">
    <property type="entry name" value="ATPase_V1-cplx_fsu_bac/arc"/>
</dbReference>
<dbReference type="GO" id="GO:0046961">
    <property type="term" value="F:proton-transporting ATPase activity, rotational mechanism"/>
    <property type="evidence" value="ECO:0007669"/>
    <property type="project" value="InterPro"/>
</dbReference>
<evidence type="ECO:0000313" key="7">
    <source>
        <dbReference type="EMBL" id="ONN44655.1"/>
    </source>
</evidence>
<evidence type="ECO:0000313" key="13">
    <source>
        <dbReference type="Proteomes" id="UP000509460"/>
    </source>
</evidence>
<dbReference type="EMBL" id="NGMS01000001">
    <property type="protein sequence ID" value="OTP28008.1"/>
    <property type="molecule type" value="Genomic_DNA"/>
</dbReference>
<gene>
    <name evidence="4" type="primary">atpF</name>
    <name evidence="8" type="ORF">A5802_001747</name>
    <name evidence="7" type="ORF">BTN92_00540</name>
    <name evidence="9" type="ORF">CUS89_08455</name>
    <name evidence="5" type="ORF">EM151A_0686</name>
    <name evidence="6" type="ORF">HI921_00890</name>
</gene>
<evidence type="ECO:0000313" key="6">
    <source>
        <dbReference type="EMBL" id="NMP57027.1"/>
    </source>
</evidence>
<dbReference type="InterPro" id="IPR036906">
    <property type="entry name" value="ATPase_V1_fsu_sf"/>
</dbReference>
<dbReference type="EMBL" id="MSTR01000001">
    <property type="protein sequence ID" value="ONN44655.1"/>
    <property type="molecule type" value="Genomic_DNA"/>
</dbReference>
<comment type="function">
    <text evidence="4">Produces ATP from ADP in the presence of a proton gradient across the membrane.</text>
</comment>
<accession>A0A1A6GCR6</accession>
<reference evidence="5 13" key="4">
    <citation type="submission" date="2019-07" db="EMBL/GenBank/DDBJ databases">
        <title>antibiotic susceptibility of plant-derived lactic acid bacteria.</title>
        <authorList>
            <person name="Sugiyama M."/>
            <person name="Noda M."/>
        </authorList>
    </citation>
    <scope>NUCLEOTIDE SEQUENCE [LARGE SCALE GENOMIC DNA]</scope>
    <source>
        <strain evidence="5 13">15-1A</strain>
    </source>
</reference>
<dbReference type="Gene3D" id="3.40.50.10580">
    <property type="entry name" value="ATPase, V1 complex, subunit F"/>
    <property type="match status" value="1"/>
</dbReference>
<dbReference type="SUPFAM" id="SSF159468">
    <property type="entry name" value="AtpF-like"/>
    <property type="match status" value="1"/>
</dbReference>
<evidence type="ECO:0000256" key="2">
    <source>
        <dbReference type="ARBA" id="ARBA00022448"/>
    </source>
</evidence>
<dbReference type="RefSeq" id="WP_019723168.1">
    <property type="nucleotide sequence ID" value="NZ_AP019810.1"/>
</dbReference>
<evidence type="ECO:0000313" key="8">
    <source>
        <dbReference type="EMBL" id="OTP28008.1"/>
    </source>
</evidence>
<reference evidence="6 14" key="5">
    <citation type="submission" date="2020-04" db="EMBL/GenBank/DDBJ databases">
        <authorList>
            <person name="Abaymova A."/>
            <person name="Teymurazov M."/>
            <person name="Tazyna O."/>
            <person name="Chatushin Y."/>
            <person name="Svetoch E."/>
            <person name="Pereligyn V."/>
            <person name="Pohylenko V."/>
            <person name="Platonov M."/>
            <person name="Kartsev N."/>
            <person name="Skryabin Y."/>
            <person name="Sizova A."/>
            <person name="Solomentsev V."/>
            <person name="Kislichkina A."/>
            <person name="Bogun A."/>
        </authorList>
    </citation>
    <scope>NUCLEOTIDE SEQUENCE [LARGE SCALE GENOMIC DNA]</scope>
    <source>
        <strain evidence="6">SCPM-O-B-8398</strain>
        <strain evidence="14">SCPM-O-B-8398 (E28)</strain>
    </source>
</reference>
<evidence type="ECO:0000313" key="11">
    <source>
        <dbReference type="Proteomes" id="UP000195024"/>
    </source>
</evidence>
<dbReference type="NCBIfam" id="NF002384">
    <property type="entry name" value="PRK01395.1"/>
    <property type="match status" value="1"/>
</dbReference>
<dbReference type="Proteomes" id="UP000509460">
    <property type="component" value="Chromosome"/>
</dbReference>
<dbReference type="Proteomes" id="UP000189299">
    <property type="component" value="Unassembled WGS sequence"/>
</dbReference>
<evidence type="ECO:0000256" key="3">
    <source>
        <dbReference type="ARBA" id="ARBA00023065"/>
    </source>
</evidence>
<dbReference type="GO" id="GO:0046933">
    <property type="term" value="F:proton-transporting ATP synthase activity, rotational mechanism"/>
    <property type="evidence" value="ECO:0007669"/>
    <property type="project" value="UniProtKB-UniRule"/>
</dbReference>
<dbReference type="OrthoDB" id="5311at2"/>
<keyword evidence="4" id="KW-0375">Hydrogen ion transport</keyword>
<keyword evidence="2 4" id="KW-0813">Transport</keyword>
<organism evidence="7 10">
    <name type="scientific">Enterococcus mundtii</name>
    <dbReference type="NCBI Taxonomy" id="53346"/>
    <lineage>
        <taxon>Bacteria</taxon>
        <taxon>Bacillati</taxon>
        <taxon>Bacillota</taxon>
        <taxon>Bacilli</taxon>
        <taxon>Lactobacillales</taxon>
        <taxon>Enterococcaceae</taxon>
        <taxon>Enterococcus</taxon>
    </lineage>
</organism>
<keyword evidence="3 4" id="KW-0406">Ion transport</keyword>
<dbReference type="GO" id="GO:0005524">
    <property type="term" value="F:ATP binding"/>
    <property type="evidence" value="ECO:0007669"/>
    <property type="project" value="UniProtKB-UniRule"/>
</dbReference>
<proteinExistence type="inferred from homology"/>
<evidence type="ECO:0000313" key="9">
    <source>
        <dbReference type="EMBL" id="PQF23136.1"/>
    </source>
</evidence>
<dbReference type="STRING" id="53346.A5802_001747"/>
<dbReference type="InterPro" id="IPR008218">
    <property type="entry name" value="ATPase_V1-cplx_f_g_su"/>
</dbReference>
<dbReference type="Proteomes" id="UP000237934">
    <property type="component" value="Unassembled WGS sequence"/>
</dbReference>
<reference evidence="8 11" key="2">
    <citation type="submission" date="2017-05" db="EMBL/GenBank/DDBJ databases">
        <title>The Genome Sequence of Enterococcus mundtii 6B1_DIV0119.</title>
        <authorList>
            <consortium name="The Broad Institute Genomics Platform"/>
            <consortium name="The Broad Institute Genomic Center for Infectious Diseases"/>
            <person name="Earl A."/>
            <person name="Manson A."/>
            <person name="Schwartman J."/>
            <person name="Gilmore M."/>
            <person name="Abouelleil A."/>
            <person name="Cao P."/>
            <person name="Chapman S."/>
            <person name="Cusick C."/>
            <person name="Shea T."/>
            <person name="Young S."/>
            <person name="Neafsey D."/>
            <person name="Nusbaum C."/>
            <person name="Birren B."/>
        </authorList>
    </citation>
    <scope>NUCLEOTIDE SEQUENCE [LARGE SCALE GENOMIC DNA]</scope>
    <source>
        <strain evidence="8 11">6B1_DIV0119</strain>
    </source>
</reference>
<name>A0A1A6GCR6_ENTMU</name>
<dbReference type="EMBL" id="JABCAG010000001">
    <property type="protein sequence ID" value="NMP57027.1"/>
    <property type="molecule type" value="Genomic_DNA"/>
</dbReference>
<dbReference type="AlphaFoldDB" id="A0A1A6GCR6"/>
<evidence type="ECO:0000313" key="5">
    <source>
        <dbReference type="EMBL" id="BBM13924.1"/>
    </source>
</evidence>
<keyword evidence="4" id="KW-0066">ATP synthesis</keyword>
<evidence type="ECO:0000313" key="12">
    <source>
        <dbReference type="Proteomes" id="UP000237934"/>
    </source>
</evidence>
<evidence type="ECO:0000256" key="4">
    <source>
        <dbReference type="HAMAP-Rule" id="MF_00312"/>
    </source>
</evidence>
<dbReference type="EMBL" id="AP019810">
    <property type="protein sequence ID" value="BBM13924.1"/>
    <property type="molecule type" value="Genomic_DNA"/>
</dbReference>
<reference evidence="7 10" key="1">
    <citation type="submission" date="2016-12" db="EMBL/GenBank/DDBJ databases">
        <authorList>
            <person name="Song W.-J."/>
            <person name="Kurnit D.M."/>
        </authorList>
    </citation>
    <scope>NUCLEOTIDE SEQUENCE [LARGE SCALE GENOMIC DNA]</scope>
    <source>
        <strain evidence="7 10">CGB1038-1_S1</strain>
    </source>
</reference>
<dbReference type="EMBL" id="PUAP01000026">
    <property type="protein sequence ID" value="PQF23136.1"/>
    <property type="molecule type" value="Genomic_DNA"/>
</dbReference>
<evidence type="ECO:0000313" key="14">
    <source>
        <dbReference type="Proteomes" id="UP000557857"/>
    </source>
</evidence>
<evidence type="ECO:0000256" key="1">
    <source>
        <dbReference type="ARBA" id="ARBA00010148"/>
    </source>
</evidence>
<dbReference type="Proteomes" id="UP000195024">
    <property type="component" value="Unassembled WGS sequence"/>
</dbReference>
<sequence>MTHKIGVVGDKDSVLPFKLFGFDVHYATEPQEVRRAIEQMAKSAYGVIYVTEQSAAMTPETIERYKESMTPAIVLIPSHQGTMGIGVAEIQKSVEKAVGQNIL</sequence>
<dbReference type="GO" id="GO:0042777">
    <property type="term" value="P:proton motive force-driven plasma membrane ATP synthesis"/>
    <property type="evidence" value="ECO:0007669"/>
    <property type="project" value="UniProtKB-UniRule"/>
</dbReference>
<dbReference type="Proteomes" id="UP000557857">
    <property type="component" value="Unassembled WGS sequence"/>
</dbReference>
<protein>
    <recommendedName>
        <fullName evidence="4">V-type ATP synthase subunit F</fullName>
    </recommendedName>
    <alternativeName>
        <fullName evidence="4">V-ATPase subunit F</fullName>
    </alternativeName>
</protein>